<sequence>MRRLKMFCLTLLAVAGLASVALAVERVAVPERAPQPPAGAVKAPPVPLLWKVSDADNSVYLLGSFHLLKGDDYPLSPDIDSAFAASDKVVFEVPPEQMLDPAMAQKFLTAAGYSDGRTLTQVLPAALREKFARILAQRGASIAQFDAYEPWFINLSLMLGMSQQLGFSPEKGMDQYLMQRAAAASKPTSGLESIDLQLQVLDASPMDEQIVSLKEFLDKPLEMPGMLGDVHSAWRDGDVARLDKLTRDEMREKTPQTYRMVNVERNQAWLPQIQAMLDNAKKGDTLVVVGALHLLGDDGIVGKLREKGYKVERVCSTCSEQQLLAQ</sequence>
<feature type="chain" id="PRO_5047467130" evidence="1">
    <location>
        <begin position="24"/>
        <end position="326"/>
    </location>
</feature>
<reference evidence="2 3" key="1">
    <citation type="submission" date="2021-02" db="EMBL/GenBank/DDBJ databases">
        <title>Lysobacter arenosi sp. nov., isolated from soil of gangwondo yeongwol, south Korea.</title>
        <authorList>
            <person name="Kim K.R."/>
            <person name="Kim K.H."/>
            <person name="Jeon C.O."/>
        </authorList>
    </citation>
    <scope>NUCLEOTIDE SEQUENCE [LARGE SCALE GENOMIC DNA]</scope>
    <source>
        <strain evidence="2 3">R7</strain>
    </source>
</reference>
<dbReference type="Pfam" id="PF01963">
    <property type="entry name" value="TraB_PrgY_gumN"/>
    <property type="match status" value="1"/>
</dbReference>
<dbReference type="RefSeq" id="WP_200604874.1">
    <property type="nucleotide sequence ID" value="NZ_CP071517.1"/>
</dbReference>
<feature type="signal peptide" evidence="1">
    <location>
        <begin position="1"/>
        <end position="23"/>
    </location>
</feature>
<name>A0ABX7RDZ0_9GAMM</name>
<dbReference type="CDD" id="cd14789">
    <property type="entry name" value="Tiki"/>
    <property type="match status" value="1"/>
</dbReference>
<keyword evidence="3" id="KW-1185">Reference proteome</keyword>
<keyword evidence="1" id="KW-0732">Signal</keyword>
<evidence type="ECO:0000313" key="3">
    <source>
        <dbReference type="Proteomes" id="UP000663400"/>
    </source>
</evidence>
<proteinExistence type="predicted"/>
<protein>
    <submittedName>
        <fullName evidence="2">TraB/GumN family protein</fullName>
    </submittedName>
</protein>
<dbReference type="PANTHER" id="PTHR40590:SF1">
    <property type="entry name" value="CYTOPLASMIC PROTEIN"/>
    <property type="match status" value="1"/>
</dbReference>
<evidence type="ECO:0000313" key="2">
    <source>
        <dbReference type="EMBL" id="QSX75516.1"/>
    </source>
</evidence>
<accession>A0ABX7RDZ0</accession>
<dbReference type="InterPro" id="IPR047111">
    <property type="entry name" value="YbaP-like"/>
</dbReference>
<dbReference type="PANTHER" id="PTHR40590">
    <property type="entry name" value="CYTOPLASMIC PROTEIN-RELATED"/>
    <property type="match status" value="1"/>
</dbReference>
<dbReference type="EMBL" id="CP071517">
    <property type="protein sequence ID" value="QSX75516.1"/>
    <property type="molecule type" value="Genomic_DNA"/>
</dbReference>
<organism evidence="2 3">
    <name type="scientific">Lysobacter arenosi</name>
    <dbReference type="NCBI Taxonomy" id="2795387"/>
    <lineage>
        <taxon>Bacteria</taxon>
        <taxon>Pseudomonadati</taxon>
        <taxon>Pseudomonadota</taxon>
        <taxon>Gammaproteobacteria</taxon>
        <taxon>Lysobacterales</taxon>
        <taxon>Lysobacteraceae</taxon>
        <taxon>Lysobacter</taxon>
    </lineage>
</organism>
<gene>
    <name evidence="2" type="ORF">HIV01_002960</name>
</gene>
<evidence type="ECO:0000256" key="1">
    <source>
        <dbReference type="SAM" id="SignalP"/>
    </source>
</evidence>
<dbReference type="Proteomes" id="UP000663400">
    <property type="component" value="Chromosome"/>
</dbReference>
<dbReference type="InterPro" id="IPR002816">
    <property type="entry name" value="TraB/PrgY/GumN_fam"/>
</dbReference>